<dbReference type="GO" id="GO:0000287">
    <property type="term" value="F:magnesium ion binding"/>
    <property type="evidence" value="ECO:0007669"/>
    <property type="project" value="InterPro"/>
</dbReference>
<evidence type="ECO:0000313" key="1">
    <source>
        <dbReference type="EMBL" id="CAD2219747.1"/>
    </source>
</evidence>
<dbReference type="GO" id="GO:0005737">
    <property type="term" value="C:cytoplasm"/>
    <property type="evidence" value="ECO:0007669"/>
    <property type="project" value="TreeGrafter"/>
</dbReference>
<reference evidence="1 2" key="1">
    <citation type="submission" date="2020-08" db="EMBL/GenBank/DDBJ databases">
        <authorList>
            <person name="Newling K."/>
            <person name="Davey J."/>
            <person name="Forrester S."/>
        </authorList>
    </citation>
    <scope>NUCLEOTIDE SEQUENCE [LARGE SCALE GENOMIC DNA]</scope>
    <source>
        <strain evidence="2">Crithidia deanei Carvalho (ATCC PRA-265)</strain>
    </source>
</reference>
<keyword evidence="2" id="KW-1185">Reference proteome</keyword>
<dbReference type="OrthoDB" id="245270at2759"/>
<proteinExistence type="predicted"/>
<dbReference type="PANTHER" id="PTHR14217:SF1">
    <property type="entry name" value="INOSITOL-TETRAKISPHOSPHATE 1-KINASE"/>
    <property type="match status" value="1"/>
</dbReference>
<name>A0A7G2CL02_9TRYP</name>
<dbReference type="Gene3D" id="3.30.470.20">
    <property type="entry name" value="ATP-grasp fold, B domain"/>
    <property type="match status" value="1"/>
</dbReference>
<dbReference type="Proteomes" id="UP000515908">
    <property type="component" value="Chromosome 15"/>
</dbReference>
<dbReference type="GO" id="GO:0032957">
    <property type="term" value="P:inositol trisphosphate metabolic process"/>
    <property type="evidence" value="ECO:0007669"/>
    <property type="project" value="InterPro"/>
</dbReference>
<sequence>MLPKINLLVCGNPRKHTQSFDALKAYLEEHNKRTEQTKSTAHHVIRVFHLNFSKAQNKLVVCPPHAEKGLHSGEGATHNDEDTPAPADVDVVLHKVHTFGDPSAVEAFSQWMEEANKQRSALSRPPIILIDPLEKVNLLTIRSTLYRLLDTDMENGVPVTFIPRTFQWARDAGDMTPVGERSSVPSKTDVDGGWWIAKPEEGTGPAYTHHLTMWRGKSLAMPPAVVADLPKEENKFIVQEFLANALPVVVKVYCIGDRIFVKVKPTTKLVKLLIDEKKEDTPVKMDSQDGALFQKEGQVAPSSCWNKFFSKDSIAYENVLQIAHNISNKTELQLHLYGFDILLLPLELARDVHHYNVNTSHGIAAKAGSKVIKPDPQTSSEANSSLRLYTASDMFDLETETPTTLLNQSIPVTIDVNYSPATRGWIPPTRICLFD</sequence>
<evidence type="ECO:0000313" key="2">
    <source>
        <dbReference type="Proteomes" id="UP000515908"/>
    </source>
</evidence>
<dbReference type="PANTHER" id="PTHR14217">
    <property type="entry name" value="INOSITOL-TETRAKISPHOSPHATE 1-KINASE"/>
    <property type="match status" value="1"/>
</dbReference>
<accession>A0A7G2CL02</accession>
<organism evidence="1 2">
    <name type="scientific">Angomonas deanei</name>
    <dbReference type="NCBI Taxonomy" id="59799"/>
    <lineage>
        <taxon>Eukaryota</taxon>
        <taxon>Discoba</taxon>
        <taxon>Euglenozoa</taxon>
        <taxon>Kinetoplastea</taxon>
        <taxon>Metakinetoplastina</taxon>
        <taxon>Trypanosomatida</taxon>
        <taxon>Trypanosomatidae</taxon>
        <taxon>Strigomonadinae</taxon>
        <taxon>Angomonas</taxon>
    </lineage>
</organism>
<protein>
    <submittedName>
        <fullName evidence="1">Uncharacterized protein</fullName>
    </submittedName>
</protein>
<gene>
    <name evidence="1" type="ORF">ADEAN_000725600</name>
</gene>
<dbReference type="EMBL" id="LR877159">
    <property type="protein sequence ID" value="CAD2219747.1"/>
    <property type="molecule type" value="Genomic_DNA"/>
</dbReference>
<dbReference type="GO" id="GO:0047325">
    <property type="term" value="F:inositol-3,4,5,6-tetrakisphosphate 1-kinase activity"/>
    <property type="evidence" value="ECO:0007669"/>
    <property type="project" value="InterPro"/>
</dbReference>
<dbReference type="GO" id="GO:0052726">
    <property type="term" value="F:inositol-1,3,4-trisphosphate 5-kinase activity"/>
    <property type="evidence" value="ECO:0007669"/>
    <property type="project" value="InterPro"/>
</dbReference>
<dbReference type="AlphaFoldDB" id="A0A7G2CL02"/>
<dbReference type="GO" id="GO:0052725">
    <property type="term" value="F:inositol-1,3,4-trisphosphate 6-kinase activity"/>
    <property type="evidence" value="ECO:0007669"/>
    <property type="project" value="InterPro"/>
</dbReference>
<dbReference type="GO" id="GO:0005524">
    <property type="term" value="F:ATP binding"/>
    <property type="evidence" value="ECO:0007669"/>
    <property type="project" value="InterPro"/>
</dbReference>
<dbReference type="InterPro" id="IPR008656">
    <property type="entry name" value="Inositol_tetrakis-P_1-kinase"/>
</dbReference>
<dbReference type="VEuPathDB" id="TriTrypDB:ADEAN_000725600"/>